<evidence type="ECO:0000256" key="1">
    <source>
        <dbReference type="ARBA" id="ARBA00004429"/>
    </source>
</evidence>
<keyword evidence="3" id="KW-1003">Cell membrane</keyword>
<feature type="transmembrane region" description="Helical" evidence="9">
    <location>
        <begin position="289"/>
        <end position="308"/>
    </location>
</feature>
<feature type="transmembrane region" description="Helical" evidence="9">
    <location>
        <begin position="328"/>
        <end position="348"/>
    </location>
</feature>
<dbReference type="GO" id="GO:0005886">
    <property type="term" value="C:plasma membrane"/>
    <property type="evidence" value="ECO:0007669"/>
    <property type="project" value="UniProtKB-SubCell"/>
</dbReference>
<dbReference type="GO" id="GO:0090563">
    <property type="term" value="F:protein-phosphocysteine-sugar phosphotransferase activity"/>
    <property type="evidence" value="ECO:0007669"/>
    <property type="project" value="TreeGrafter"/>
</dbReference>
<dbReference type="InterPro" id="IPR013014">
    <property type="entry name" value="PTS_EIIC_2"/>
</dbReference>
<comment type="caution">
    <text evidence="11">The sequence shown here is derived from an EMBL/GenBank/DDBJ whole genome shotgun (WGS) entry which is preliminary data.</text>
</comment>
<dbReference type="AlphaFoldDB" id="A0A125W1Q4"/>
<evidence type="ECO:0000256" key="5">
    <source>
        <dbReference type="ARBA" id="ARBA00022683"/>
    </source>
</evidence>
<keyword evidence="4" id="KW-0762">Sugar transport</keyword>
<dbReference type="InterPro" id="IPR006327">
    <property type="entry name" value="PTS_IIC_fruc"/>
</dbReference>
<dbReference type="Proteomes" id="UP000004846">
    <property type="component" value="Unassembled WGS sequence"/>
</dbReference>
<feature type="transmembrane region" description="Helical" evidence="9">
    <location>
        <begin position="147"/>
        <end position="175"/>
    </location>
</feature>
<feature type="transmembrane region" description="Helical" evidence="9">
    <location>
        <begin position="187"/>
        <end position="206"/>
    </location>
</feature>
<reference evidence="11 12" key="1">
    <citation type="submission" date="2010-07" db="EMBL/GenBank/DDBJ databases">
        <authorList>
            <person name="Sid Ahmed O."/>
        </authorList>
    </citation>
    <scope>NUCLEOTIDE SEQUENCE [LARGE SCALE GENOMIC DNA]</scope>
    <source>
        <strain evidence="11 12">TX4248</strain>
    </source>
</reference>
<feature type="domain" description="PTS EIIC type-2" evidence="10">
    <location>
        <begin position="19"/>
        <end position="359"/>
    </location>
</feature>
<dbReference type="GO" id="GO:0009401">
    <property type="term" value="P:phosphoenolpyruvate-dependent sugar phosphotransferase system"/>
    <property type="evidence" value="ECO:0007669"/>
    <property type="project" value="UniProtKB-KW"/>
</dbReference>
<feature type="transmembrane region" description="Helical" evidence="9">
    <location>
        <begin position="226"/>
        <end position="247"/>
    </location>
</feature>
<evidence type="ECO:0000313" key="12">
    <source>
        <dbReference type="Proteomes" id="UP000004846"/>
    </source>
</evidence>
<evidence type="ECO:0000256" key="2">
    <source>
        <dbReference type="ARBA" id="ARBA00022448"/>
    </source>
</evidence>
<keyword evidence="2" id="KW-0813">Transport</keyword>
<keyword evidence="7 9" id="KW-1133">Transmembrane helix</keyword>
<dbReference type="EMBL" id="AEBR01000110">
    <property type="protein sequence ID" value="EFM81208.1"/>
    <property type="molecule type" value="Genomic_DNA"/>
</dbReference>
<dbReference type="NCBIfam" id="TIGR01427">
    <property type="entry name" value="PTS_IIC_fructo"/>
    <property type="match status" value="1"/>
</dbReference>
<protein>
    <submittedName>
        <fullName evidence="11">Phosphotransferase system, EIIC</fullName>
    </submittedName>
</protein>
<comment type="subcellular location">
    <subcellularLocation>
        <location evidence="1">Cell inner membrane</location>
        <topology evidence="1">Multi-pass membrane protein</topology>
    </subcellularLocation>
</comment>
<accession>A0A125W1Q4</accession>
<dbReference type="GO" id="GO:0005351">
    <property type="term" value="F:carbohydrate:proton symporter activity"/>
    <property type="evidence" value="ECO:0007669"/>
    <property type="project" value="InterPro"/>
</dbReference>
<evidence type="ECO:0000256" key="3">
    <source>
        <dbReference type="ARBA" id="ARBA00022475"/>
    </source>
</evidence>
<evidence type="ECO:0000256" key="8">
    <source>
        <dbReference type="ARBA" id="ARBA00023136"/>
    </source>
</evidence>
<name>A0A125W1Q4_ENTFL</name>
<keyword evidence="8 9" id="KW-0472">Membrane</keyword>
<feature type="transmembrane region" description="Helical" evidence="9">
    <location>
        <begin position="65"/>
        <end position="87"/>
    </location>
</feature>
<keyword evidence="5" id="KW-0598">Phosphotransferase system</keyword>
<evidence type="ECO:0000256" key="9">
    <source>
        <dbReference type="SAM" id="Phobius"/>
    </source>
</evidence>
<evidence type="ECO:0000256" key="4">
    <source>
        <dbReference type="ARBA" id="ARBA00022597"/>
    </source>
</evidence>
<dbReference type="HOGENOM" id="CLU_013155_0_1_9"/>
<evidence type="ECO:0000256" key="6">
    <source>
        <dbReference type="ARBA" id="ARBA00022692"/>
    </source>
</evidence>
<gene>
    <name evidence="11" type="ORF">HMPREF9498_03147</name>
</gene>
<dbReference type="PANTHER" id="PTHR30505">
    <property type="entry name" value="FRUCTOSE-LIKE PERMEASE"/>
    <property type="match status" value="1"/>
</dbReference>
<dbReference type="GO" id="GO:0008982">
    <property type="term" value="F:protein-N(PI)-phosphohistidine-sugar phosphotransferase activity"/>
    <property type="evidence" value="ECO:0007669"/>
    <property type="project" value="InterPro"/>
</dbReference>
<organism evidence="11 12">
    <name type="scientific">Enterococcus faecalis TX4248</name>
    <dbReference type="NCBI Taxonomy" id="749495"/>
    <lineage>
        <taxon>Bacteria</taxon>
        <taxon>Bacillati</taxon>
        <taxon>Bacillota</taxon>
        <taxon>Bacilli</taxon>
        <taxon>Lactobacillales</taxon>
        <taxon>Enterococcaceae</taxon>
        <taxon>Enterococcus</taxon>
    </lineage>
</organism>
<evidence type="ECO:0000313" key="11">
    <source>
        <dbReference type="EMBL" id="EFM81208.1"/>
    </source>
</evidence>
<dbReference type="PANTHER" id="PTHR30505:SF0">
    <property type="entry name" value="FRUCTOSE-LIKE PTS SYSTEM EIIBC COMPONENT-RELATED"/>
    <property type="match status" value="1"/>
</dbReference>
<evidence type="ECO:0000259" key="10">
    <source>
        <dbReference type="PROSITE" id="PS51104"/>
    </source>
</evidence>
<keyword evidence="11" id="KW-0808">Transferase</keyword>
<evidence type="ECO:0000256" key="7">
    <source>
        <dbReference type="ARBA" id="ARBA00022989"/>
    </source>
</evidence>
<feature type="transmembrane region" description="Helical" evidence="9">
    <location>
        <begin position="21"/>
        <end position="45"/>
    </location>
</feature>
<feature type="transmembrane region" description="Helical" evidence="9">
    <location>
        <begin position="99"/>
        <end position="127"/>
    </location>
</feature>
<keyword evidence="6 9" id="KW-0812">Transmembrane</keyword>
<sequence length="376" mass="39209">MKRTMFRRIKMKKLKELNLKGHLLTAISYLIPIVCGAGFLIAIGMGFGGSSQGTLVPGEFSLWDALATMGGAGLGLLPVVISTGISFSIAGKPGIAPGFIIGLTANAVGAGFIGGILGGYLAGYLVLAILKYVKLPNWAKGLMPTLIIPFLTSITGGLIMVYIIGTPITAFTSLLTNFLDSLGNSSLLIFGGVIGLLSGIDYGGPINKTVFAFVLTMQAEGLNGPITALQLVNTATPIGFGLAFFFAKLFRKNIYTKLEVETLKSAVPMGVINIVEGVIPLVMNDIVRGVIATAIGGFVGGATTMILGADATVPFGGVLMIPTMSKPLAGIIAIVVNAVVTGLVLAIIKKDITEKDMEALVEKEEEEINLEDIQIF</sequence>
<dbReference type="PROSITE" id="PS51104">
    <property type="entry name" value="PTS_EIIC_TYPE_2"/>
    <property type="match status" value="1"/>
</dbReference>
<dbReference type="InterPro" id="IPR050864">
    <property type="entry name" value="Bacterial_PTS_Sugar_Transport"/>
</dbReference>
<proteinExistence type="predicted"/>